<sequence length="90" mass="9948">MKSHNVLMKIVISRIDCRLKTNPIPVGNSFAPLKKSGIIYIAAKTDGRDCIDPRAIVRAGKTGPASRKMHCAWRMETGNDRVKPKTETAN</sequence>
<accession>A0ABD1F3A5</accession>
<evidence type="ECO:0000313" key="1">
    <source>
        <dbReference type="EMBL" id="KAL1509260.1"/>
    </source>
</evidence>
<keyword evidence="2" id="KW-1185">Reference proteome</keyword>
<gene>
    <name evidence="1" type="ORF">ABEB36_004023</name>
</gene>
<proteinExistence type="predicted"/>
<organism evidence="1 2">
    <name type="scientific">Hypothenemus hampei</name>
    <name type="common">Coffee berry borer</name>
    <dbReference type="NCBI Taxonomy" id="57062"/>
    <lineage>
        <taxon>Eukaryota</taxon>
        <taxon>Metazoa</taxon>
        <taxon>Ecdysozoa</taxon>
        <taxon>Arthropoda</taxon>
        <taxon>Hexapoda</taxon>
        <taxon>Insecta</taxon>
        <taxon>Pterygota</taxon>
        <taxon>Neoptera</taxon>
        <taxon>Endopterygota</taxon>
        <taxon>Coleoptera</taxon>
        <taxon>Polyphaga</taxon>
        <taxon>Cucujiformia</taxon>
        <taxon>Curculionidae</taxon>
        <taxon>Scolytinae</taxon>
        <taxon>Hypothenemus</taxon>
    </lineage>
</organism>
<reference evidence="1 2" key="1">
    <citation type="submission" date="2024-05" db="EMBL/GenBank/DDBJ databases">
        <title>Genetic variation in Jamaican populations of the coffee berry borer (Hypothenemus hampei).</title>
        <authorList>
            <person name="Errbii M."/>
            <person name="Myrie A."/>
        </authorList>
    </citation>
    <scope>NUCLEOTIDE SEQUENCE [LARGE SCALE GENOMIC DNA]</scope>
    <source>
        <strain evidence="1">JA-Hopewell-2020-01-JO</strain>
        <tissue evidence="1">Whole body</tissue>
    </source>
</reference>
<dbReference type="Proteomes" id="UP001566132">
    <property type="component" value="Unassembled WGS sequence"/>
</dbReference>
<comment type="caution">
    <text evidence="1">The sequence shown here is derived from an EMBL/GenBank/DDBJ whole genome shotgun (WGS) entry which is preliminary data.</text>
</comment>
<name>A0ABD1F3A5_HYPHA</name>
<dbReference type="AlphaFoldDB" id="A0ABD1F3A5"/>
<evidence type="ECO:0000313" key="2">
    <source>
        <dbReference type="Proteomes" id="UP001566132"/>
    </source>
</evidence>
<dbReference type="EMBL" id="JBDJPC010000003">
    <property type="protein sequence ID" value="KAL1509260.1"/>
    <property type="molecule type" value="Genomic_DNA"/>
</dbReference>
<protein>
    <submittedName>
        <fullName evidence="1">Uncharacterized protein</fullName>
    </submittedName>
</protein>